<dbReference type="Pfam" id="PF00054">
    <property type="entry name" value="Laminin_G_1"/>
    <property type="match status" value="1"/>
</dbReference>
<evidence type="ECO:0000259" key="2">
    <source>
        <dbReference type="Pfam" id="PF00054"/>
    </source>
</evidence>
<protein>
    <recommendedName>
        <fullName evidence="2">Laminin G domain-containing protein</fullName>
    </recommendedName>
</protein>
<feature type="chain" id="PRO_5039071643" description="Laminin G domain-containing protein" evidence="1">
    <location>
        <begin position="20"/>
        <end position="367"/>
    </location>
</feature>
<keyword evidence="1" id="KW-0732">Signal</keyword>
<proteinExistence type="predicted"/>
<feature type="signal peptide" evidence="1">
    <location>
        <begin position="1"/>
        <end position="19"/>
    </location>
</feature>
<accession>A0A9D3MND7</accession>
<dbReference type="Gene3D" id="2.60.120.200">
    <property type="match status" value="2"/>
</dbReference>
<feature type="domain" description="Laminin G" evidence="2">
    <location>
        <begin position="92"/>
        <end position="173"/>
    </location>
</feature>
<keyword evidence="4" id="KW-1185">Reference proteome</keyword>
<dbReference type="CDD" id="cd00110">
    <property type="entry name" value="LamG"/>
    <property type="match status" value="1"/>
</dbReference>
<dbReference type="AlphaFoldDB" id="A0A9D3MND7"/>
<evidence type="ECO:0000313" key="3">
    <source>
        <dbReference type="EMBL" id="KAG5852076.1"/>
    </source>
</evidence>
<dbReference type="InterPro" id="IPR013320">
    <property type="entry name" value="ConA-like_dom_sf"/>
</dbReference>
<evidence type="ECO:0000256" key="1">
    <source>
        <dbReference type="SAM" id="SignalP"/>
    </source>
</evidence>
<dbReference type="Proteomes" id="UP001044222">
    <property type="component" value="Unassembled WGS sequence"/>
</dbReference>
<comment type="caution">
    <text evidence="3">The sequence shown here is derived from an EMBL/GenBank/DDBJ whole genome shotgun (WGS) entry which is preliminary data.</text>
</comment>
<reference evidence="3" key="1">
    <citation type="submission" date="2021-01" db="EMBL/GenBank/DDBJ databases">
        <title>A chromosome-scale assembly of European eel, Anguilla anguilla.</title>
        <authorList>
            <person name="Henkel C."/>
            <person name="Jong-Raadsen S.A."/>
            <person name="Dufour S."/>
            <person name="Weltzien F.-A."/>
            <person name="Palstra A.P."/>
            <person name="Pelster B."/>
            <person name="Spaink H.P."/>
            <person name="Van Den Thillart G.E."/>
            <person name="Jansen H."/>
            <person name="Zahm M."/>
            <person name="Klopp C."/>
            <person name="Cedric C."/>
            <person name="Louis A."/>
            <person name="Berthelot C."/>
            <person name="Parey E."/>
            <person name="Roest Crollius H."/>
            <person name="Montfort J."/>
            <person name="Robinson-Rechavi M."/>
            <person name="Bucao C."/>
            <person name="Bouchez O."/>
            <person name="Gislard M."/>
            <person name="Lluch J."/>
            <person name="Milhes M."/>
            <person name="Lampietro C."/>
            <person name="Lopez Roques C."/>
            <person name="Donnadieu C."/>
            <person name="Braasch I."/>
            <person name="Desvignes T."/>
            <person name="Postlethwait J."/>
            <person name="Bobe J."/>
            <person name="Guiguen Y."/>
            <person name="Dirks R."/>
        </authorList>
    </citation>
    <scope>NUCLEOTIDE SEQUENCE</scope>
    <source>
        <strain evidence="3">Tag_6206</strain>
        <tissue evidence="3">Liver</tissue>
    </source>
</reference>
<dbReference type="InterPro" id="IPR001791">
    <property type="entry name" value="Laminin_G"/>
</dbReference>
<evidence type="ECO:0000313" key="4">
    <source>
        <dbReference type="Proteomes" id="UP001044222"/>
    </source>
</evidence>
<gene>
    <name evidence="3" type="ORF">ANANG_G00058580</name>
</gene>
<dbReference type="SUPFAM" id="SSF49899">
    <property type="entry name" value="Concanavalin A-like lectins/glucanases"/>
    <property type="match status" value="2"/>
</dbReference>
<dbReference type="EMBL" id="JAFIRN010000003">
    <property type="protein sequence ID" value="KAG5852076.1"/>
    <property type="molecule type" value="Genomic_DNA"/>
</dbReference>
<name>A0A9D3MND7_ANGAN</name>
<organism evidence="3 4">
    <name type="scientific">Anguilla anguilla</name>
    <name type="common">European freshwater eel</name>
    <name type="synonym">Muraena anguilla</name>
    <dbReference type="NCBI Taxonomy" id="7936"/>
    <lineage>
        <taxon>Eukaryota</taxon>
        <taxon>Metazoa</taxon>
        <taxon>Chordata</taxon>
        <taxon>Craniata</taxon>
        <taxon>Vertebrata</taxon>
        <taxon>Euteleostomi</taxon>
        <taxon>Actinopterygii</taxon>
        <taxon>Neopterygii</taxon>
        <taxon>Teleostei</taxon>
        <taxon>Anguilliformes</taxon>
        <taxon>Anguillidae</taxon>
        <taxon>Anguilla</taxon>
    </lineage>
</organism>
<sequence>MGPWEVILLLLCMSSTCLGQAVEGSGSRDRTRLISGRGSINLGQRWGSKSPLMNTSANLTEITSIKSSFEFRTLDPEGVVFYGDTKEGADCVAGGPKLNDGKWHKVELRSEGVFVVLEVDGTAALVLGLHTNPEDCNLEGKMRLSLGGILVRELELLNPLRTEMDGCVRAGNWLNLSTPWEIDVNEELRPCFDEIQKGSYFPGTGLALFNSSDFPAKQMDEGGAEVKIQGHSSEWNGTVLSLTGSQDKPVLTITAKAQTAELIVTFGTQTATLKLGPHSLALKLSSHAVQVELGQQQLSKLVDVTHDWVTMWNKGMVLAFGGVPGDSDSQWLEGCLSLIQVQGQDVDLDWALQKHSFISSHSCPFSP</sequence>